<proteinExistence type="predicted"/>
<dbReference type="AlphaFoldDB" id="A0A0C3Q816"/>
<organism evidence="2 3">
    <name type="scientific">Tulasnella calospora MUT 4182</name>
    <dbReference type="NCBI Taxonomy" id="1051891"/>
    <lineage>
        <taxon>Eukaryota</taxon>
        <taxon>Fungi</taxon>
        <taxon>Dikarya</taxon>
        <taxon>Basidiomycota</taxon>
        <taxon>Agaricomycotina</taxon>
        <taxon>Agaricomycetes</taxon>
        <taxon>Cantharellales</taxon>
        <taxon>Tulasnellaceae</taxon>
        <taxon>Tulasnella</taxon>
    </lineage>
</organism>
<sequence length="135" mass="14848">MIALTHETTGLAVSIGFFHDISIPFSLIPAPHAYDPNENAHFTLSGADPEMTEEEMLETDVTQRLYIDKGEVIRIRVEEDKFHDDEPGPPKAVDGTYIKPKMQRPHYEIIASISGAGLGCVAWWSAQPDVGTAPS</sequence>
<keyword evidence="3" id="KW-1185">Reference proteome</keyword>
<reference evidence="3" key="2">
    <citation type="submission" date="2015-01" db="EMBL/GenBank/DDBJ databases">
        <title>Evolutionary Origins and Diversification of the Mycorrhizal Mutualists.</title>
        <authorList>
            <consortium name="DOE Joint Genome Institute"/>
            <consortium name="Mycorrhizal Genomics Consortium"/>
            <person name="Kohler A."/>
            <person name="Kuo A."/>
            <person name="Nagy L.G."/>
            <person name="Floudas D."/>
            <person name="Copeland A."/>
            <person name="Barry K.W."/>
            <person name="Cichocki N."/>
            <person name="Veneault-Fourrey C."/>
            <person name="LaButti K."/>
            <person name="Lindquist E.A."/>
            <person name="Lipzen A."/>
            <person name="Lundell T."/>
            <person name="Morin E."/>
            <person name="Murat C."/>
            <person name="Riley R."/>
            <person name="Ohm R."/>
            <person name="Sun H."/>
            <person name="Tunlid A."/>
            <person name="Henrissat B."/>
            <person name="Grigoriev I.V."/>
            <person name="Hibbett D.S."/>
            <person name="Martin F."/>
        </authorList>
    </citation>
    <scope>NUCLEOTIDE SEQUENCE [LARGE SCALE GENOMIC DNA]</scope>
    <source>
        <strain evidence="3">MUT 4182</strain>
    </source>
</reference>
<name>A0A0C3Q816_9AGAM</name>
<gene>
    <name evidence="2" type="ORF">M407DRAFT_24806</name>
</gene>
<evidence type="ECO:0000313" key="2">
    <source>
        <dbReference type="EMBL" id="KIO25850.1"/>
    </source>
</evidence>
<dbReference type="Gene3D" id="2.40.50.140">
    <property type="entry name" value="Nucleic acid-binding proteins"/>
    <property type="match status" value="1"/>
</dbReference>
<dbReference type="STRING" id="1051891.A0A0C3Q816"/>
<reference evidence="2 3" key="1">
    <citation type="submission" date="2014-04" db="EMBL/GenBank/DDBJ databases">
        <authorList>
            <consortium name="DOE Joint Genome Institute"/>
            <person name="Kuo A."/>
            <person name="Girlanda M."/>
            <person name="Perotto S."/>
            <person name="Kohler A."/>
            <person name="Nagy L.G."/>
            <person name="Floudas D."/>
            <person name="Copeland A."/>
            <person name="Barry K.W."/>
            <person name="Cichocki N."/>
            <person name="Veneault-Fourrey C."/>
            <person name="LaButti K."/>
            <person name="Lindquist E.A."/>
            <person name="Lipzen A."/>
            <person name="Lundell T."/>
            <person name="Morin E."/>
            <person name="Murat C."/>
            <person name="Sun H."/>
            <person name="Tunlid A."/>
            <person name="Henrissat B."/>
            <person name="Grigoriev I.V."/>
            <person name="Hibbett D.S."/>
            <person name="Martin F."/>
            <person name="Nordberg H.P."/>
            <person name="Cantor M.N."/>
            <person name="Hua S.X."/>
        </authorList>
    </citation>
    <scope>NUCLEOTIDE SEQUENCE [LARGE SCALE GENOMIC DNA]</scope>
    <source>
        <strain evidence="2 3">MUT 4182</strain>
    </source>
</reference>
<dbReference type="Proteomes" id="UP000054248">
    <property type="component" value="Unassembled WGS sequence"/>
</dbReference>
<dbReference type="HOGENOM" id="CLU_073901_3_0_1"/>
<dbReference type="EMBL" id="KN823034">
    <property type="protein sequence ID" value="KIO25850.1"/>
    <property type="molecule type" value="Genomic_DNA"/>
</dbReference>
<dbReference type="InterPro" id="IPR012340">
    <property type="entry name" value="NA-bd_OB-fold"/>
</dbReference>
<dbReference type="OrthoDB" id="10256606at2759"/>
<protein>
    <recommendedName>
        <fullName evidence="1">RNA polymerase III subunit Rpc25 domain-containing protein</fullName>
    </recommendedName>
</protein>
<feature type="domain" description="RNA polymerase III subunit Rpc25" evidence="1">
    <location>
        <begin position="6"/>
        <end position="124"/>
    </location>
</feature>
<dbReference type="InterPro" id="IPR013238">
    <property type="entry name" value="RNA_pol_III_Rbc25"/>
</dbReference>
<accession>A0A0C3Q816</accession>
<dbReference type="Pfam" id="PF08292">
    <property type="entry name" value="RNA_pol_Rbc25"/>
    <property type="match status" value="1"/>
</dbReference>
<evidence type="ECO:0000313" key="3">
    <source>
        <dbReference type="Proteomes" id="UP000054248"/>
    </source>
</evidence>
<evidence type="ECO:0000259" key="1">
    <source>
        <dbReference type="Pfam" id="PF08292"/>
    </source>
</evidence>